<keyword evidence="5" id="KW-0040">ANK repeat</keyword>
<dbReference type="AlphaFoldDB" id="A0A8S1BL88"/>
<dbReference type="InterPro" id="IPR002110">
    <property type="entry name" value="Ankyrin_rpt"/>
</dbReference>
<dbReference type="CDD" id="cd20905">
    <property type="entry name" value="EHMT_ZBD"/>
    <property type="match status" value="1"/>
</dbReference>
<dbReference type="SMART" id="SM00317">
    <property type="entry name" value="SET"/>
    <property type="match status" value="1"/>
</dbReference>
<dbReference type="InterPro" id="IPR001214">
    <property type="entry name" value="SET_dom"/>
</dbReference>
<evidence type="ECO:0000256" key="2">
    <source>
        <dbReference type="ARBA" id="ARBA00022454"/>
    </source>
</evidence>
<dbReference type="Pfam" id="PF00856">
    <property type="entry name" value="SET"/>
    <property type="match status" value="1"/>
</dbReference>
<feature type="compositionally biased region" description="Basic and acidic residues" evidence="6">
    <location>
        <begin position="64"/>
        <end position="74"/>
    </location>
</feature>
<feature type="region of interest" description="Disordered" evidence="6">
    <location>
        <begin position="705"/>
        <end position="758"/>
    </location>
</feature>
<feature type="repeat" description="ANK" evidence="5">
    <location>
        <begin position="892"/>
        <end position="924"/>
    </location>
</feature>
<dbReference type="PROSITE" id="PS50297">
    <property type="entry name" value="ANK_REP_REGION"/>
    <property type="match status" value="3"/>
</dbReference>
<proteinExistence type="predicted"/>
<dbReference type="InterPro" id="IPR047762">
    <property type="entry name" value="EHMT_CRR"/>
</dbReference>
<evidence type="ECO:0000256" key="1">
    <source>
        <dbReference type="ARBA" id="ARBA00004286"/>
    </source>
</evidence>
<keyword evidence="4" id="KW-0949">S-adenosyl-L-methionine</keyword>
<keyword evidence="3" id="KW-0808">Transferase</keyword>
<feature type="compositionally biased region" description="Acidic residues" evidence="6">
    <location>
        <begin position="377"/>
        <end position="389"/>
    </location>
</feature>
<comment type="subcellular location">
    <subcellularLocation>
        <location evidence="1">Chromosome</location>
    </subcellularLocation>
</comment>
<dbReference type="InterPro" id="IPR007728">
    <property type="entry name" value="Pre-SET_dom"/>
</dbReference>
<feature type="repeat" description="ANK" evidence="5">
    <location>
        <begin position="825"/>
        <end position="857"/>
    </location>
</feature>
<dbReference type="GO" id="GO:0046974">
    <property type="term" value="F:histone H3K9 methyltransferase activity"/>
    <property type="evidence" value="ECO:0007669"/>
    <property type="project" value="TreeGrafter"/>
</dbReference>
<feature type="domain" description="SET" evidence="7">
    <location>
        <begin position="1083"/>
        <end position="1209"/>
    </location>
</feature>
<dbReference type="SMART" id="SM00248">
    <property type="entry name" value="ANK"/>
    <property type="match status" value="5"/>
</dbReference>
<reference evidence="9 10" key="1">
    <citation type="submission" date="2020-04" db="EMBL/GenBank/DDBJ databases">
        <authorList>
            <person name="Wallbank WR R."/>
            <person name="Pardo Diaz C."/>
            <person name="Kozak K."/>
            <person name="Martin S."/>
            <person name="Jiggins C."/>
            <person name="Moest M."/>
            <person name="Warren A I."/>
            <person name="Byers J.R.P. K."/>
            <person name="Montejo-Kovacevich G."/>
            <person name="Yen C E."/>
        </authorList>
    </citation>
    <scope>NUCLEOTIDE SEQUENCE [LARGE SCALE GENOMIC DNA]</scope>
</reference>
<evidence type="ECO:0000256" key="6">
    <source>
        <dbReference type="SAM" id="MobiDB-lite"/>
    </source>
</evidence>
<feature type="compositionally biased region" description="Basic and acidic residues" evidence="6">
    <location>
        <begin position="81"/>
        <end position="98"/>
    </location>
</feature>
<dbReference type="InterPro" id="IPR043550">
    <property type="entry name" value="EHMT1/EHMT2"/>
</dbReference>
<dbReference type="GO" id="GO:0032259">
    <property type="term" value="P:methylation"/>
    <property type="evidence" value="ECO:0007669"/>
    <property type="project" value="UniProtKB-KW"/>
</dbReference>
<keyword evidence="2" id="KW-0158">Chromosome</keyword>
<evidence type="ECO:0000313" key="9">
    <source>
        <dbReference type="EMBL" id="CAB3259284.1"/>
    </source>
</evidence>
<dbReference type="Gene3D" id="1.25.40.20">
    <property type="entry name" value="Ankyrin repeat-containing domain"/>
    <property type="match status" value="2"/>
</dbReference>
<dbReference type="InterPro" id="IPR036770">
    <property type="entry name" value="Ankyrin_rpt-contain_sf"/>
</dbReference>
<dbReference type="PROSITE" id="PS50280">
    <property type="entry name" value="SET"/>
    <property type="match status" value="1"/>
</dbReference>
<dbReference type="InterPro" id="IPR046341">
    <property type="entry name" value="SET_dom_sf"/>
</dbReference>
<dbReference type="SUPFAM" id="SSF48403">
    <property type="entry name" value="Ankyrin repeat"/>
    <property type="match status" value="2"/>
</dbReference>
<evidence type="ECO:0008006" key="11">
    <source>
        <dbReference type="Google" id="ProtNLM"/>
    </source>
</evidence>
<dbReference type="GO" id="GO:0000122">
    <property type="term" value="P:negative regulation of transcription by RNA polymerase II"/>
    <property type="evidence" value="ECO:0007669"/>
    <property type="project" value="TreeGrafter"/>
</dbReference>
<dbReference type="PROSITE" id="PS50088">
    <property type="entry name" value="ANK_REPEAT"/>
    <property type="match status" value="3"/>
</dbReference>
<evidence type="ECO:0000259" key="8">
    <source>
        <dbReference type="PROSITE" id="PS50867"/>
    </source>
</evidence>
<dbReference type="PANTHER" id="PTHR46307">
    <property type="entry name" value="G9A, ISOFORM B"/>
    <property type="match status" value="1"/>
</dbReference>
<dbReference type="PANTHER" id="PTHR46307:SF4">
    <property type="entry name" value="G9A, ISOFORM B"/>
    <property type="match status" value="1"/>
</dbReference>
<accession>A0A8S1BL88</accession>
<dbReference type="Gene3D" id="2.170.270.10">
    <property type="entry name" value="SET domain"/>
    <property type="match status" value="1"/>
</dbReference>
<dbReference type="GO" id="GO:0005634">
    <property type="term" value="C:nucleus"/>
    <property type="evidence" value="ECO:0007669"/>
    <property type="project" value="InterPro"/>
</dbReference>
<sequence>MNADEESPSKKRTEKPSTDNLTVTVDKIDPKRLEKGDEDPKPRIVLTFRSEKSSAKNSNMKIVSSEEKHEETPRRSSRTRGKWEWICDSDTSPKKDKSSTQNTSENDESDSSHTTPKRSTRRRSKDSDNVLANAIARKEKSYETQQAPQRLSRRIKPTAKILANEELRIGLESQNNARLGIQTDKSPEEGVRTRRSARPVVAEKKTPPPAIDDEVVEIATTDDDSQSQNTVMKLKHLCELGLKARSPEEAEESGNENRDEEVEEEEDIETEEIDEDDEIDDDPNVISKLLETDEDSDEDFQCSIEVKKNRPRPRRSTRLNSSFGMNDSDGSSPALEEDLKRRRSTKRAAKPRPGALYDQGTCETSSYRPKRRRTRLEDEEDHSDLEMEETSNPAGGDEGSEAACPVDESAVIATCYCETPSNVYAAPEELTEPVFCQAVEMVDGVRVGCSHSARVLGKAEGEGLGAMLRAGPRAPYFLACTLHAAQLARHMCCPACGLFCTQGTFYQCSSGHLFHLDCGLPYNDVKTNRPGCPHCGVYSYRWQPANTECFKVKVEMKCSNKRIFLPDQRVQCTPAYLSFASQGIKSEQGPIIPKDLLPSPPIELTQLCQTPAKSPTQLCEAIMKGEPVDQLLPLLVSSSHINKPLPSQSGGTCAHAAARRGHAAALYLLHYAGANIDATDSTMRTPLMVAITALLEKPDKKSIEKIKDIPNKDNDAMEVEPEKDSTESINKTEKEGDETRKEDDKEVKDDDKIEDTEDVLNKPKEEDLIKVIRYLLAAGCDVNFPGPDGMTALHLCAQLGGAGAARVASLLLSCTTTLLDHRDHGGWTPLVWAAENDHTDVVKVLGEAGADALSTDNEGNGVVHWCALAGAAGALRVLLHLAPHAARATNAHGDTPLHIAARQGHYACVVMLLARGVRTDIENSAGELPVEVCTAQCQSAISLNMQMTIAVRDKLSRFKLLSSDISNGREPFPIPCVNEVDDATLPEDFTYVTRHFTPQPISVDNTIETLQGCDCKDGDCSSGDCACCTLGVRCWYTRGRLQANFPFHDPPMLFECNQTCGCNLRRCNNSVVTKATLAGSLCVRAQVFRAGGARGWGLRARQAVPRGALLGAYCGELLAHPHADTRPADHYMFALDVKRDLLEQCDDKTQLCVDAAQYGSAARFINHSCKPNLAPVRVFTQTRDLRLPTVALFATKDIDIDEEFTFDYGDKFWSVKSKWMKCECGHVECRYPVKSKDDNESS</sequence>
<keyword evidence="3" id="KW-0489">Methyltransferase</keyword>
<dbReference type="PROSITE" id="PS50867">
    <property type="entry name" value="PRE_SET"/>
    <property type="match status" value="1"/>
</dbReference>
<dbReference type="GO" id="GO:0002039">
    <property type="term" value="F:p53 binding"/>
    <property type="evidence" value="ECO:0007669"/>
    <property type="project" value="InterPro"/>
</dbReference>
<dbReference type="Pfam" id="PF21533">
    <property type="entry name" value="EHMT1-2_CRR"/>
    <property type="match status" value="1"/>
</dbReference>
<evidence type="ECO:0000256" key="3">
    <source>
        <dbReference type="ARBA" id="ARBA00022603"/>
    </source>
</evidence>
<feature type="region of interest" description="Disordered" evidence="6">
    <location>
        <begin position="241"/>
        <end position="403"/>
    </location>
</feature>
<dbReference type="EMBL" id="CADEBC010000608">
    <property type="protein sequence ID" value="CAB3259284.1"/>
    <property type="molecule type" value="Genomic_DNA"/>
</dbReference>
<dbReference type="Pfam" id="PF12796">
    <property type="entry name" value="Ank_2"/>
    <property type="match status" value="1"/>
</dbReference>
<organism evidence="9 10">
    <name type="scientific">Arctia plantaginis</name>
    <name type="common">Wood tiger moth</name>
    <name type="synonym">Phalaena plantaginis</name>
    <dbReference type="NCBI Taxonomy" id="874455"/>
    <lineage>
        <taxon>Eukaryota</taxon>
        <taxon>Metazoa</taxon>
        <taxon>Ecdysozoa</taxon>
        <taxon>Arthropoda</taxon>
        <taxon>Hexapoda</taxon>
        <taxon>Insecta</taxon>
        <taxon>Pterygota</taxon>
        <taxon>Neoptera</taxon>
        <taxon>Endopterygota</taxon>
        <taxon>Lepidoptera</taxon>
        <taxon>Glossata</taxon>
        <taxon>Ditrysia</taxon>
        <taxon>Noctuoidea</taxon>
        <taxon>Erebidae</taxon>
        <taxon>Arctiinae</taxon>
        <taxon>Arctia</taxon>
    </lineage>
</organism>
<evidence type="ECO:0000256" key="4">
    <source>
        <dbReference type="ARBA" id="ARBA00022691"/>
    </source>
</evidence>
<keyword evidence="10" id="KW-1185">Reference proteome</keyword>
<dbReference type="GO" id="GO:0000785">
    <property type="term" value="C:chromatin"/>
    <property type="evidence" value="ECO:0007669"/>
    <property type="project" value="TreeGrafter"/>
</dbReference>
<feature type="compositionally biased region" description="Basic residues" evidence="6">
    <location>
        <begin position="341"/>
        <end position="350"/>
    </location>
</feature>
<feature type="domain" description="Pre-SET" evidence="8">
    <location>
        <begin position="1011"/>
        <end position="1075"/>
    </location>
</feature>
<evidence type="ECO:0000256" key="5">
    <source>
        <dbReference type="PROSITE-ProRule" id="PRU00023"/>
    </source>
</evidence>
<feature type="repeat" description="ANK" evidence="5">
    <location>
        <begin position="649"/>
        <end position="681"/>
    </location>
</feature>
<feature type="compositionally biased region" description="Acidic residues" evidence="6">
    <location>
        <begin position="249"/>
        <end position="283"/>
    </location>
</feature>
<dbReference type="SUPFAM" id="SSF82199">
    <property type="entry name" value="SET domain"/>
    <property type="match status" value="1"/>
</dbReference>
<name>A0A8S1BL88_ARCPL</name>
<evidence type="ECO:0000313" key="10">
    <source>
        <dbReference type="Proteomes" id="UP000494106"/>
    </source>
</evidence>
<dbReference type="Proteomes" id="UP000494106">
    <property type="component" value="Unassembled WGS sequence"/>
</dbReference>
<feature type="compositionally biased region" description="Basic and acidic residues" evidence="6">
    <location>
        <begin position="705"/>
        <end position="751"/>
    </location>
</feature>
<comment type="caution">
    <text evidence="9">The sequence shown here is derived from an EMBL/GenBank/DDBJ whole genome shotgun (WGS) entry which is preliminary data.</text>
</comment>
<protein>
    <recommendedName>
        <fullName evidence="11">Histone-lysine N-methyltransferase EHMT2</fullName>
    </recommendedName>
</protein>
<evidence type="ECO:0000259" key="7">
    <source>
        <dbReference type="PROSITE" id="PS50280"/>
    </source>
</evidence>
<feature type="compositionally biased region" description="Basic and acidic residues" evidence="6">
    <location>
        <begin position="26"/>
        <end position="42"/>
    </location>
</feature>
<dbReference type="Pfam" id="PF00023">
    <property type="entry name" value="Ank"/>
    <property type="match status" value="1"/>
</dbReference>
<dbReference type="OrthoDB" id="616263at2759"/>
<feature type="compositionally biased region" description="Polar residues" evidence="6">
    <location>
        <begin position="318"/>
        <end position="331"/>
    </location>
</feature>
<feature type="compositionally biased region" description="Basic and acidic residues" evidence="6">
    <location>
        <begin position="7"/>
        <end position="17"/>
    </location>
</feature>
<dbReference type="Pfam" id="PF05033">
    <property type="entry name" value="Pre-SET"/>
    <property type="match status" value="1"/>
</dbReference>
<feature type="region of interest" description="Disordered" evidence="6">
    <location>
        <begin position="1"/>
        <end position="156"/>
    </location>
</feature>
<dbReference type="GO" id="GO:0008270">
    <property type="term" value="F:zinc ion binding"/>
    <property type="evidence" value="ECO:0007669"/>
    <property type="project" value="InterPro"/>
</dbReference>
<feature type="compositionally biased region" description="Basic residues" evidence="6">
    <location>
        <begin position="115"/>
        <end position="124"/>
    </location>
</feature>
<feature type="region of interest" description="Disordered" evidence="6">
    <location>
        <begin position="173"/>
        <end position="212"/>
    </location>
</feature>
<dbReference type="SMART" id="SM00468">
    <property type="entry name" value="PreSET"/>
    <property type="match status" value="1"/>
</dbReference>
<gene>
    <name evidence="9" type="ORF">APLA_LOCUS16991</name>
</gene>